<dbReference type="Proteomes" id="UP000325315">
    <property type="component" value="Unassembled WGS sequence"/>
</dbReference>
<dbReference type="EMBL" id="SMMG02000005">
    <property type="protein sequence ID" value="KAA3475945.1"/>
    <property type="molecule type" value="Genomic_DNA"/>
</dbReference>
<dbReference type="AlphaFoldDB" id="A0A5B6W3X7"/>
<reference evidence="2" key="1">
    <citation type="journal article" date="2019" name="Plant Biotechnol. J.">
        <title>Genome sequencing of the Australian wild diploid species Gossypium australe highlights disease resistance and delayed gland morphogenesis.</title>
        <authorList>
            <person name="Cai Y."/>
            <person name="Cai X."/>
            <person name="Wang Q."/>
            <person name="Wang P."/>
            <person name="Zhang Y."/>
            <person name="Cai C."/>
            <person name="Xu Y."/>
            <person name="Wang K."/>
            <person name="Zhou Z."/>
            <person name="Wang C."/>
            <person name="Geng S."/>
            <person name="Li B."/>
            <person name="Dong Q."/>
            <person name="Hou Y."/>
            <person name="Wang H."/>
            <person name="Ai P."/>
            <person name="Liu Z."/>
            <person name="Yi F."/>
            <person name="Sun M."/>
            <person name="An G."/>
            <person name="Cheng J."/>
            <person name="Zhang Y."/>
            <person name="Shi Q."/>
            <person name="Xie Y."/>
            <person name="Shi X."/>
            <person name="Chang Y."/>
            <person name="Huang F."/>
            <person name="Chen Y."/>
            <person name="Hong S."/>
            <person name="Mi L."/>
            <person name="Sun Q."/>
            <person name="Zhang L."/>
            <person name="Zhou B."/>
            <person name="Peng R."/>
            <person name="Zhang X."/>
            <person name="Liu F."/>
        </authorList>
    </citation>
    <scope>NUCLEOTIDE SEQUENCE [LARGE SCALE GENOMIC DNA]</scope>
    <source>
        <strain evidence="2">cv. PA1801</strain>
    </source>
</reference>
<gene>
    <name evidence="1" type="ORF">EPI10_026063</name>
</gene>
<evidence type="ECO:0000313" key="2">
    <source>
        <dbReference type="Proteomes" id="UP000325315"/>
    </source>
</evidence>
<name>A0A5B6W3X7_9ROSI</name>
<sequence>MSFKILLWRLRRLPGRSGFGSVSVEPPAEPVVESAGQTRVAVRLGVDAFGGGVRLRLLLGC</sequence>
<organism evidence="1 2">
    <name type="scientific">Gossypium australe</name>
    <dbReference type="NCBI Taxonomy" id="47621"/>
    <lineage>
        <taxon>Eukaryota</taxon>
        <taxon>Viridiplantae</taxon>
        <taxon>Streptophyta</taxon>
        <taxon>Embryophyta</taxon>
        <taxon>Tracheophyta</taxon>
        <taxon>Spermatophyta</taxon>
        <taxon>Magnoliopsida</taxon>
        <taxon>eudicotyledons</taxon>
        <taxon>Gunneridae</taxon>
        <taxon>Pentapetalae</taxon>
        <taxon>rosids</taxon>
        <taxon>malvids</taxon>
        <taxon>Malvales</taxon>
        <taxon>Malvaceae</taxon>
        <taxon>Malvoideae</taxon>
        <taxon>Gossypium</taxon>
    </lineage>
</organism>
<protein>
    <submittedName>
        <fullName evidence="1">E3 ubiquitin-protein ligase SINAT5-like</fullName>
    </submittedName>
</protein>
<keyword evidence="2" id="KW-1185">Reference proteome</keyword>
<dbReference type="OrthoDB" id="941555at2759"/>
<evidence type="ECO:0000313" key="1">
    <source>
        <dbReference type="EMBL" id="KAA3475945.1"/>
    </source>
</evidence>
<comment type="caution">
    <text evidence="1">The sequence shown here is derived from an EMBL/GenBank/DDBJ whole genome shotgun (WGS) entry which is preliminary data.</text>
</comment>
<accession>A0A5B6W3X7</accession>
<proteinExistence type="predicted"/>